<feature type="region of interest" description="Disordered" evidence="1">
    <location>
        <begin position="425"/>
        <end position="450"/>
    </location>
</feature>
<comment type="caution">
    <text evidence="3">The sequence shown here is derived from an EMBL/GenBank/DDBJ whole genome shotgun (WGS) entry which is preliminary data.</text>
</comment>
<dbReference type="Proteomes" id="UP001596091">
    <property type="component" value="Unassembled WGS sequence"/>
</dbReference>
<dbReference type="RefSeq" id="WP_263332196.1">
    <property type="nucleotide sequence ID" value="NZ_JAGSYH010000001.1"/>
</dbReference>
<name>A0ABW1EL55_9BACT</name>
<feature type="signal peptide" evidence="2">
    <location>
        <begin position="1"/>
        <end position="35"/>
    </location>
</feature>
<feature type="compositionally biased region" description="Basic and acidic residues" evidence="1">
    <location>
        <begin position="425"/>
        <end position="435"/>
    </location>
</feature>
<accession>A0ABW1EL55</accession>
<sequence length="450" mass="48610">MKKVFLASLFATATTSALLSAGVMTVAAPTAFAQAAQGSSDQITIKDPAEFNAYQNAITQTSPAAKASACESFLQQYPQSIVKKTVLEQLVQADAQIPNNTDKTIDAAQRLLQLEPNNLESIYLIALLKKQQAAANPGQAAQLLDDAAAMASKGLAATKPADVQQDGWDKQTAATFPVFYSILSNDQLYSKKDLKAAVDAFRTELEWMAKNNPDLTKVPPGLNDTLLLGQTYTQLTPPDMINGVWFLTRAENFAPANFKPQIDKQARYWYKRYHGKEDSFEAVLAASANSVFPPDGFTIAPAPTPKDIADGVVASTPDLTTLALQDKEYILANASKDNADKLWATLKDQVAQIPGTIMSVSDDGTQVKIAVTDDAKADKKPDFTINLKKPLTAAEKTKLAVGTDETNLIGTFDSYTQNPEEIIMRDGELQGEKKTPAHKPSAAHHRSSSN</sequence>
<protein>
    <recommendedName>
        <fullName evidence="5">Tetratricopeptide repeat protein</fullName>
    </recommendedName>
</protein>
<reference evidence="4" key="1">
    <citation type="journal article" date="2019" name="Int. J. Syst. Evol. Microbiol.">
        <title>The Global Catalogue of Microorganisms (GCM) 10K type strain sequencing project: providing services to taxonomists for standard genome sequencing and annotation.</title>
        <authorList>
            <consortium name="The Broad Institute Genomics Platform"/>
            <consortium name="The Broad Institute Genome Sequencing Center for Infectious Disease"/>
            <person name="Wu L."/>
            <person name="Ma J."/>
        </authorList>
    </citation>
    <scope>NUCLEOTIDE SEQUENCE [LARGE SCALE GENOMIC DNA]</scope>
    <source>
        <strain evidence="4">JCM 4087</strain>
    </source>
</reference>
<evidence type="ECO:0000256" key="1">
    <source>
        <dbReference type="SAM" id="MobiDB-lite"/>
    </source>
</evidence>
<keyword evidence="4" id="KW-1185">Reference proteome</keyword>
<feature type="compositionally biased region" description="Basic residues" evidence="1">
    <location>
        <begin position="441"/>
        <end position="450"/>
    </location>
</feature>
<proteinExistence type="predicted"/>
<gene>
    <name evidence="3" type="ORF">ACFPT7_21910</name>
</gene>
<evidence type="ECO:0008006" key="5">
    <source>
        <dbReference type="Google" id="ProtNLM"/>
    </source>
</evidence>
<dbReference type="EMBL" id="JBHSPH010000010">
    <property type="protein sequence ID" value="MFC5864979.1"/>
    <property type="molecule type" value="Genomic_DNA"/>
</dbReference>
<evidence type="ECO:0000256" key="2">
    <source>
        <dbReference type="SAM" id="SignalP"/>
    </source>
</evidence>
<organism evidence="3 4">
    <name type="scientific">Acidicapsa dinghuensis</name>
    <dbReference type="NCBI Taxonomy" id="2218256"/>
    <lineage>
        <taxon>Bacteria</taxon>
        <taxon>Pseudomonadati</taxon>
        <taxon>Acidobacteriota</taxon>
        <taxon>Terriglobia</taxon>
        <taxon>Terriglobales</taxon>
        <taxon>Acidobacteriaceae</taxon>
        <taxon>Acidicapsa</taxon>
    </lineage>
</organism>
<feature type="chain" id="PRO_5047029238" description="Tetratricopeptide repeat protein" evidence="2">
    <location>
        <begin position="36"/>
        <end position="450"/>
    </location>
</feature>
<evidence type="ECO:0000313" key="3">
    <source>
        <dbReference type="EMBL" id="MFC5864979.1"/>
    </source>
</evidence>
<evidence type="ECO:0000313" key="4">
    <source>
        <dbReference type="Proteomes" id="UP001596091"/>
    </source>
</evidence>
<keyword evidence="2" id="KW-0732">Signal</keyword>